<evidence type="ECO:0000313" key="6">
    <source>
        <dbReference type="EMBL" id="NEU45211.1"/>
    </source>
</evidence>
<feature type="compositionally biased region" description="Basic residues" evidence="5">
    <location>
        <begin position="86"/>
        <end position="96"/>
    </location>
</feature>
<dbReference type="AlphaFoldDB" id="A0A6B3Q7A7"/>
<keyword evidence="2" id="KW-0378">Hydrolase</keyword>
<keyword evidence="6" id="KW-0255">Endonuclease</keyword>
<evidence type="ECO:0000256" key="1">
    <source>
        <dbReference type="ARBA" id="ARBA00022722"/>
    </source>
</evidence>
<feature type="region of interest" description="Disordered" evidence="5">
    <location>
        <begin position="79"/>
        <end position="105"/>
    </location>
</feature>
<dbReference type="GO" id="GO:0004519">
    <property type="term" value="F:endonuclease activity"/>
    <property type="evidence" value="ECO:0007669"/>
    <property type="project" value="UniProtKB-KW"/>
</dbReference>
<keyword evidence="1" id="KW-0540">Nuclease</keyword>
<reference evidence="6" key="1">
    <citation type="submission" date="2020-02" db="EMBL/GenBank/DDBJ databases">
        <title>Draft Genome Sequences of Enterococcus faecium isolates derived from selected traditional Montenegrin brine cheese.</title>
        <authorList>
            <person name="Ruppitsch W."/>
            <person name="Nisic A."/>
            <person name="Allerberger F."/>
            <person name="Martinovic A."/>
        </authorList>
    </citation>
    <scope>NUCLEOTIDE SEQUENCE</scope>
    <source>
        <strain evidence="6">INF29</strain>
    </source>
</reference>
<dbReference type="InterPro" id="IPR003615">
    <property type="entry name" value="HNH_nuc"/>
</dbReference>
<dbReference type="RefSeq" id="WP_025477451.1">
    <property type="nucleotide sequence ID" value="NZ_CABGIX010000006.1"/>
</dbReference>
<evidence type="ECO:0000256" key="5">
    <source>
        <dbReference type="SAM" id="MobiDB-lite"/>
    </source>
</evidence>
<sequence>MKEARPRDEIDKLYKTKRWRDLRQVVIARDFGMCQECKRRGRNTRGTIIHHIVEAREDLSLFWSVDNLECICVACHNREHPERSGGKKKPKPKSHIVKMYSTPER</sequence>
<dbReference type="Pfam" id="PF01844">
    <property type="entry name" value="HNH"/>
    <property type="match status" value="1"/>
</dbReference>
<gene>
    <name evidence="6" type="ORF">G3385_04995</name>
</gene>
<dbReference type="Gene3D" id="1.10.30.50">
    <property type="match status" value="1"/>
</dbReference>
<dbReference type="GO" id="GO:0016787">
    <property type="term" value="F:hydrolase activity"/>
    <property type="evidence" value="ECO:0007669"/>
    <property type="project" value="UniProtKB-KW"/>
</dbReference>
<organism evidence="6">
    <name type="scientific">Enterococcus faecium</name>
    <name type="common">Streptococcus faecium</name>
    <dbReference type="NCBI Taxonomy" id="1352"/>
    <lineage>
        <taxon>Bacteria</taxon>
        <taxon>Bacillati</taxon>
        <taxon>Bacillota</taxon>
        <taxon>Bacilli</taxon>
        <taxon>Lactobacillales</taxon>
        <taxon>Enterococcaceae</taxon>
        <taxon>Enterococcus</taxon>
    </lineage>
</organism>
<dbReference type="GO" id="GO:0003676">
    <property type="term" value="F:nucleic acid binding"/>
    <property type="evidence" value="ECO:0007669"/>
    <property type="project" value="InterPro"/>
</dbReference>
<evidence type="ECO:0000256" key="4">
    <source>
        <dbReference type="ARBA" id="ARBA00040194"/>
    </source>
</evidence>
<evidence type="ECO:0000256" key="2">
    <source>
        <dbReference type="ARBA" id="ARBA00022801"/>
    </source>
</evidence>
<protein>
    <recommendedName>
        <fullName evidence="4">Putative HNH nuclease YajD</fullName>
    </recommendedName>
</protein>
<dbReference type="GO" id="GO:0008270">
    <property type="term" value="F:zinc ion binding"/>
    <property type="evidence" value="ECO:0007669"/>
    <property type="project" value="InterPro"/>
</dbReference>
<dbReference type="CDD" id="cd00085">
    <property type="entry name" value="HNHc"/>
    <property type="match status" value="1"/>
</dbReference>
<dbReference type="InterPro" id="IPR002711">
    <property type="entry name" value="HNH"/>
</dbReference>
<comment type="caution">
    <text evidence="6">The sequence shown here is derived from an EMBL/GenBank/DDBJ whole genome shotgun (WGS) entry which is preliminary data.</text>
</comment>
<dbReference type="PANTHER" id="PTHR41286:SF1">
    <property type="entry name" value="HNH NUCLEASE YAJD-RELATED"/>
    <property type="match status" value="1"/>
</dbReference>
<dbReference type="EMBL" id="JAAHCB010000030">
    <property type="protein sequence ID" value="NEU45211.1"/>
    <property type="molecule type" value="Genomic_DNA"/>
</dbReference>
<accession>A0A6B3Q7A7</accession>
<dbReference type="SMART" id="SM00507">
    <property type="entry name" value="HNHc"/>
    <property type="match status" value="1"/>
</dbReference>
<name>A0A6B3Q7A7_ENTFC</name>
<evidence type="ECO:0000256" key="3">
    <source>
        <dbReference type="ARBA" id="ARBA00038412"/>
    </source>
</evidence>
<comment type="similarity">
    <text evidence="3">Belongs to the HNH nuclease family.</text>
</comment>
<dbReference type="PANTHER" id="PTHR41286">
    <property type="entry name" value="HNH NUCLEASE YAJD-RELATED"/>
    <property type="match status" value="1"/>
</dbReference>
<proteinExistence type="inferred from homology"/>
<dbReference type="GO" id="GO:0005829">
    <property type="term" value="C:cytosol"/>
    <property type="evidence" value="ECO:0007669"/>
    <property type="project" value="TreeGrafter"/>
</dbReference>